<dbReference type="InterPro" id="IPR001841">
    <property type="entry name" value="Znf_RING"/>
</dbReference>
<evidence type="ECO:0000256" key="2">
    <source>
        <dbReference type="ARBA" id="ARBA00004489"/>
    </source>
</evidence>
<organism evidence="15 16">
    <name type="scientific">Nomascus leucogenys</name>
    <name type="common">Northern white-cheeked gibbon</name>
    <name type="synonym">Hylobates leucogenys</name>
    <dbReference type="NCBI Taxonomy" id="61853"/>
    <lineage>
        <taxon>Eukaryota</taxon>
        <taxon>Metazoa</taxon>
        <taxon>Chordata</taxon>
        <taxon>Craniata</taxon>
        <taxon>Vertebrata</taxon>
        <taxon>Euteleostomi</taxon>
        <taxon>Mammalia</taxon>
        <taxon>Eutheria</taxon>
        <taxon>Euarchontoglires</taxon>
        <taxon>Primates</taxon>
        <taxon>Haplorrhini</taxon>
        <taxon>Catarrhini</taxon>
        <taxon>Hylobatidae</taxon>
        <taxon>Nomascus</taxon>
    </lineage>
</organism>
<dbReference type="GeneTree" id="ENSGT00940000155756"/>
<evidence type="ECO:0000256" key="1">
    <source>
        <dbReference type="ARBA" id="ARBA00000333"/>
    </source>
</evidence>
<feature type="domain" description="RING-type" evidence="14">
    <location>
        <begin position="2"/>
        <end position="53"/>
    </location>
</feature>
<dbReference type="EMBL" id="ADFV01174646">
    <property type="status" value="NOT_ANNOTATED_CDS"/>
    <property type="molecule type" value="Genomic_DNA"/>
</dbReference>
<dbReference type="GO" id="GO:0007411">
    <property type="term" value="P:axon guidance"/>
    <property type="evidence" value="ECO:0007669"/>
    <property type="project" value="TreeGrafter"/>
</dbReference>
<comment type="catalytic activity">
    <reaction evidence="1">
        <text>[E2 ubiquitin-conjugating enzyme]-S-ubiquitinyl-L-cysteine + [acceptor protein]-L-threonine = [E2 ubiquitin-conjugating enzyme]-L-cysteine + [acceptor protein]-3-O-ubiquitinyl-L-threonine.</text>
        <dbReference type="EC" id="2.3.2.33"/>
    </reaction>
</comment>
<keyword evidence="8" id="KW-0677">Repeat</keyword>
<dbReference type="Gene3D" id="3.30.40.10">
    <property type="entry name" value="Zinc/RING finger domain, C3HC4 (zinc finger)"/>
    <property type="match status" value="1"/>
</dbReference>
<dbReference type="EMBL" id="ADFV01174650">
    <property type="status" value="NOT_ANNOTATED_CDS"/>
    <property type="molecule type" value="Genomic_DNA"/>
</dbReference>
<sequence length="248" mass="28343">MCMICFTEALSAAPAIQLDCSHIFHLQCCRRVLENRWLGPRITFGFISCPICKNKINHIVLKDLLDPIKELYEDVRRKALMRLEYEGLHKSEAITTPGVRFYNDPAGYAMNRYAYYVCYKCRKAYFGGEARCDAEAGQGDDYDPRELICGACSDVSRAQMCPKHGTDFLEYKCRYCCSVAVFFCFGTTHFCNEELHTVLQVCPKGKQLEGTECPLHVCAEMPTLFRTLRSFVYREKSCLHPPRGCGEV</sequence>
<keyword evidence="6" id="KW-0808">Transferase</keyword>
<proteinExistence type="inferred from homology"/>
<dbReference type="GO" id="GO:0005634">
    <property type="term" value="C:nucleus"/>
    <property type="evidence" value="ECO:0007669"/>
    <property type="project" value="TreeGrafter"/>
</dbReference>
<gene>
    <name evidence="15" type="primary">MYCBP2</name>
</gene>
<evidence type="ECO:0000256" key="12">
    <source>
        <dbReference type="ARBA" id="ARBA00023273"/>
    </source>
</evidence>
<dbReference type="InterPro" id="IPR013083">
    <property type="entry name" value="Znf_RING/FYVE/PHD"/>
</dbReference>
<dbReference type="GO" id="GO:0005886">
    <property type="term" value="C:plasma membrane"/>
    <property type="evidence" value="ECO:0007669"/>
    <property type="project" value="TreeGrafter"/>
</dbReference>
<dbReference type="GO" id="GO:0061630">
    <property type="term" value="F:ubiquitin protein ligase activity"/>
    <property type="evidence" value="ECO:0007669"/>
    <property type="project" value="UniProtKB-EC"/>
</dbReference>
<reference evidence="15" key="2">
    <citation type="submission" date="2025-08" db="UniProtKB">
        <authorList>
            <consortium name="Ensembl"/>
        </authorList>
    </citation>
    <scope>IDENTIFICATION</scope>
</reference>
<evidence type="ECO:0000313" key="16">
    <source>
        <dbReference type="Proteomes" id="UP000001073"/>
    </source>
</evidence>
<dbReference type="EMBL" id="ADFV01174651">
    <property type="status" value="NOT_ANNOTATED_CDS"/>
    <property type="molecule type" value="Genomic_DNA"/>
</dbReference>
<protein>
    <recommendedName>
        <fullName evidence="5">RCR-type E3 ubiquitin transferase</fullName>
        <ecNumber evidence="5">2.3.2.33</ecNumber>
    </recommendedName>
</protein>
<dbReference type="FunFam" id="3.30.40.10:FF:000078">
    <property type="entry name" value="E3 ubiquitin-protein ligase MYCBP2 isoform X1"/>
    <property type="match status" value="1"/>
</dbReference>
<evidence type="ECO:0000256" key="13">
    <source>
        <dbReference type="PROSITE-ProRule" id="PRU00175"/>
    </source>
</evidence>
<comment type="subcellular location">
    <subcellularLocation>
        <location evidence="2">Cell projection</location>
        <location evidence="2">Axon</location>
    </subcellularLocation>
</comment>
<evidence type="ECO:0000256" key="4">
    <source>
        <dbReference type="ARBA" id="ARBA00005415"/>
    </source>
</evidence>
<dbReference type="SUPFAM" id="SSF57850">
    <property type="entry name" value="RING/U-box"/>
    <property type="match status" value="1"/>
</dbReference>
<evidence type="ECO:0000256" key="10">
    <source>
        <dbReference type="ARBA" id="ARBA00022786"/>
    </source>
</evidence>
<evidence type="ECO:0000256" key="7">
    <source>
        <dbReference type="ARBA" id="ARBA00022723"/>
    </source>
</evidence>
<keyword evidence="12" id="KW-0966">Cell projection</keyword>
<evidence type="ECO:0000256" key="5">
    <source>
        <dbReference type="ARBA" id="ARBA00012249"/>
    </source>
</evidence>
<dbReference type="GO" id="GO:0008582">
    <property type="term" value="P:regulation of synaptic assembly at neuromuscular junction"/>
    <property type="evidence" value="ECO:0007669"/>
    <property type="project" value="TreeGrafter"/>
</dbReference>
<accession>A0A2I3HS24</accession>
<evidence type="ECO:0000256" key="8">
    <source>
        <dbReference type="ARBA" id="ARBA00022737"/>
    </source>
</evidence>
<evidence type="ECO:0000313" key="15">
    <source>
        <dbReference type="Ensembl" id="ENSNLEP00000046347.1"/>
    </source>
</evidence>
<dbReference type="CDD" id="cd16463">
    <property type="entry name" value="RING-H2_PHR"/>
    <property type="match status" value="1"/>
</dbReference>
<dbReference type="EMBL" id="ADFV01174645">
    <property type="status" value="NOT_ANNOTATED_CDS"/>
    <property type="molecule type" value="Genomic_DNA"/>
</dbReference>
<reference evidence="15 16" key="1">
    <citation type="submission" date="2012-10" db="EMBL/GenBank/DDBJ databases">
        <authorList>
            <consortium name="Gibbon Genome Sequencing Consortium"/>
        </authorList>
    </citation>
    <scope>NUCLEOTIDE SEQUENCE [LARGE SCALE GENOMIC DNA]</scope>
</reference>
<evidence type="ECO:0000256" key="9">
    <source>
        <dbReference type="ARBA" id="ARBA00022771"/>
    </source>
</evidence>
<dbReference type="EMBL" id="ADFV01174647">
    <property type="status" value="NOT_ANNOTATED_CDS"/>
    <property type="molecule type" value="Genomic_DNA"/>
</dbReference>
<evidence type="ECO:0000256" key="3">
    <source>
        <dbReference type="ARBA" id="ARBA00004906"/>
    </source>
</evidence>
<dbReference type="EC" id="2.3.2.33" evidence="5"/>
<dbReference type="SMART" id="SM00184">
    <property type="entry name" value="RING"/>
    <property type="match status" value="1"/>
</dbReference>
<evidence type="ECO:0000256" key="6">
    <source>
        <dbReference type="ARBA" id="ARBA00022679"/>
    </source>
</evidence>
<keyword evidence="7" id="KW-0479">Metal-binding</keyword>
<dbReference type="EMBL" id="ADFV01174648">
    <property type="status" value="NOT_ANNOTATED_CDS"/>
    <property type="molecule type" value="Genomic_DNA"/>
</dbReference>
<dbReference type="PANTHER" id="PTHR45943">
    <property type="entry name" value="E3 UBIQUITIN-PROTEIN LIGASE MYCBP2"/>
    <property type="match status" value="1"/>
</dbReference>
<dbReference type="GO" id="GO:0008270">
    <property type="term" value="F:zinc ion binding"/>
    <property type="evidence" value="ECO:0007669"/>
    <property type="project" value="UniProtKB-KW"/>
</dbReference>
<dbReference type="GO" id="GO:0030424">
    <property type="term" value="C:axon"/>
    <property type="evidence" value="ECO:0007669"/>
    <property type="project" value="UniProtKB-SubCell"/>
</dbReference>
<reference evidence="15" key="3">
    <citation type="submission" date="2025-09" db="UniProtKB">
        <authorList>
            <consortium name="Ensembl"/>
        </authorList>
    </citation>
    <scope>IDENTIFICATION</scope>
</reference>
<dbReference type="Ensembl" id="ENSNLET00000051068.1">
    <property type="protein sequence ID" value="ENSNLEP00000046347.1"/>
    <property type="gene ID" value="ENSNLEG00000016250.3"/>
</dbReference>
<keyword evidence="10" id="KW-0833">Ubl conjugation pathway</keyword>
<comment type="pathway">
    <text evidence="3">Protein modification; protein ubiquitination.</text>
</comment>
<name>A0A2I3HS24_NOMLE</name>
<dbReference type="EMBL" id="ADFV01174649">
    <property type="status" value="NOT_ANNOTATED_CDS"/>
    <property type="molecule type" value="Genomic_DNA"/>
</dbReference>
<keyword evidence="9 13" id="KW-0863">Zinc-finger</keyword>
<dbReference type="Proteomes" id="UP000001073">
    <property type="component" value="Chromosome 5"/>
</dbReference>
<keyword evidence="11" id="KW-0862">Zinc</keyword>
<evidence type="ECO:0000259" key="14">
    <source>
        <dbReference type="PROSITE" id="PS50089"/>
    </source>
</evidence>
<comment type="similarity">
    <text evidence="4">Belongs to the RING-Cys relay (RCR) family.</text>
</comment>
<evidence type="ECO:0000256" key="11">
    <source>
        <dbReference type="ARBA" id="ARBA00022833"/>
    </source>
</evidence>
<dbReference type="PROSITE" id="PS50089">
    <property type="entry name" value="ZF_RING_2"/>
    <property type="match status" value="1"/>
</dbReference>
<keyword evidence="16" id="KW-1185">Reference proteome</keyword>
<dbReference type="PANTHER" id="PTHR45943:SF1">
    <property type="entry name" value="E3 UBIQUITIN-PROTEIN LIGASE MYCBP2"/>
    <property type="match status" value="1"/>
</dbReference>
<dbReference type="AlphaFoldDB" id="A0A2I3HS24"/>